<dbReference type="KEGG" id="ppsr:I6J18_19975"/>
<evidence type="ECO:0000256" key="1">
    <source>
        <dbReference type="SAM" id="Phobius"/>
    </source>
</evidence>
<dbReference type="Proteomes" id="UP000595254">
    <property type="component" value="Chromosome"/>
</dbReference>
<reference evidence="2 3" key="1">
    <citation type="submission" date="2021-01" db="EMBL/GenBank/DDBJ databases">
        <title>FDA dAtabase for Regulatory Grade micrObial Sequences (FDA-ARGOS): Supporting development and validation of Infectious Disease Dx tests.</title>
        <authorList>
            <person name="Nelson B."/>
            <person name="Plummer A."/>
            <person name="Tallon L."/>
            <person name="Sadzewicz L."/>
            <person name="Zhao X."/>
            <person name="Boylan J."/>
            <person name="Ott S."/>
            <person name="Bowen H."/>
            <person name="Vavikolanu K."/>
            <person name="Mehta A."/>
            <person name="Aluvathingal J."/>
            <person name="Nadendla S."/>
            <person name="Myers T."/>
            <person name="Yan Y."/>
            <person name="Sichtig H."/>
        </authorList>
    </citation>
    <scope>NUCLEOTIDE SEQUENCE [LARGE SCALE GENOMIC DNA]</scope>
    <source>
        <strain evidence="2 3">FDAARGOS_1161</strain>
    </source>
</reference>
<keyword evidence="1" id="KW-0812">Transmembrane</keyword>
<protein>
    <submittedName>
        <fullName evidence="2">Uncharacterized protein</fullName>
    </submittedName>
</protein>
<keyword evidence="1" id="KW-1133">Transmembrane helix</keyword>
<feature type="transmembrane region" description="Helical" evidence="1">
    <location>
        <begin position="230"/>
        <end position="253"/>
    </location>
</feature>
<keyword evidence="3" id="KW-1185">Reference proteome</keyword>
<feature type="transmembrane region" description="Helical" evidence="1">
    <location>
        <begin position="43"/>
        <end position="71"/>
    </location>
</feature>
<feature type="transmembrane region" description="Helical" evidence="1">
    <location>
        <begin position="172"/>
        <end position="191"/>
    </location>
</feature>
<keyword evidence="1" id="KW-0472">Membrane</keyword>
<gene>
    <name evidence="2" type="ORF">I6J18_19975</name>
</gene>
<feature type="transmembrane region" description="Helical" evidence="1">
    <location>
        <begin position="92"/>
        <end position="115"/>
    </location>
</feature>
<evidence type="ECO:0000313" key="2">
    <source>
        <dbReference type="EMBL" id="QQS99835.1"/>
    </source>
</evidence>
<organism evidence="2 3">
    <name type="scientific">Peribacillus psychrosaccharolyticus</name>
    <name type="common">Bacillus psychrosaccharolyticus</name>
    <dbReference type="NCBI Taxonomy" id="1407"/>
    <lineage>
        <taxon>Bacteria</taxon>
        <taxon>Bacillati</taxon>
        <taxon>Bacillota</taxon>
        <taxon>Bacilli</taxon>
        <taxon>Bacillales</taxon>
        <taxon>Bacillaceae</taxon>
        <taxon>Peribacillus</taxon>
    </lineage>
</organism>
<name>A0A974NLA1_PERPY</name>
<dbReference type="EMBL" id="CP068053">
    <property type="protein sequence ID" value="QQS99835.1"/>
    <property type="molecule type" value="Genomic_DNA"/>
</dbReference>
<accession>A0A974NLA1</accession>
<feature type="transmembrane region" description="Helical" evidence="1">
    <location>
        <begin position="20"/>
        <end position="37"/>
    </location>
</feature>
<feature type="transmembrane region" description="Helical" evidence="1">
    <location>
        <begin position="135"/>
        <end position="160"/>
    </location>
</feature>
<dbReference type="AlphaFoldDB" id="A0A974NLA1"/>
<sequence length="259" mass="29446">MKPFLGLMKKEWKLGRKSLVWLLLLQMVLVLITYLLGNHYQVPGIMFVGIIPLLLIHILMVPVMLLTLLNVEGKSQLWLHNPQSSMLLLGSKLLTGLGLHLISLLFSAVVLVFALMNSSSMLSNEQMQGYGIFELGTVLGVITIFSLFLAVECLLLWVIYHALVKFPQIKNVRWLIITILFFGINFLLNFFQDTALYQALDEIARVTIFQFNSFSVDTDEFSLAGEVIDFSLLTFSIDTLFVVGLFYLACWVFDRKLEV</sequence>
<dbReference type="RefSeq" id="WP_152526425.1">
    <property type="nucleotide sequence ID" value="NZ_CP068053.1"/>
</dbReference>
<proteinExistence type="predicted"/>
<evidence type="ECO:0000313" key="3">
    <source>
        <dbReference type="Proteomes" id="UP000595254"/>
    </source>
</evidence>